<dbReference type="Proteomes" id="UP000314294">
    <property type="component" value="Unassembled WGS sequence"/>
</dbReference>
<evidence type="ECO:0000256" key="1">
    <source>
        <dbReference type="SAM" id="MobiDB-lite"/>
    </source>
</evidence>
<accession>A0A4Z2G5X4</accession>
<comment type="caution">
    <text evidence="2">The sequence shown here is derived from an EMBL/GenBank/DDBJ whole genome shotgun (WGS) entry which is preliminary data.</text>
</comment>
<evidence type="ECO:0000313" key="3">
    <source>
        <dbReference type="Proteomes" id="UP000314294"/>
    </source>
</evidence>
<reference evidence="2 3" key="1">
    <citation type="submission" date="2019-03" db="EMBL/GenBank/DDBJ databases">
        <title>First draft genome of Liparis tanakae, snailfish: a comprehensive survey of snailfish specific genes.</title>
        <authorList>
            <person name="Kim W."/>
            <person name="Song I."/>
            <person name="Jeong J.-H."/>
            <person name="Kim D."/>
            <person name="Kim S."/>
            <person name="Ryu S."/>
            <person name="Song J.Y."/>
            <person name="Lee S.K."/>
        </authorList>
    </citation>
    <scope>NUCLEOTIDE SEQUENCE [LARGE SCALE GENOMIC DNA]</scope>
    <source>
        <tissue evidence="2">Muscle</tissue>
    </source>
</reference>
<dbReference type="AlphaFoldDB" id="A0A4Z2G5X4"/>
<sequence length="162" mass="18614">MTLSAHQKPLWLSAERIDLDSNILHRQEQTAPLTPDTAFVVRYLSAASGKQRSNNSSEHVSSRAHGHTDGRKLLHNTGAVRENDNRLSPKQRNHASEHIEFLSLNASRFLDWPFTLHPSVVGLQLLQVEQLYDKKKKNRAVFDFHSAREEEEEEGEREGKRR</sequence>
<dbReference type="EMBL" id="SRLO01000687">
    <property type="protein sequence ID" value="TNN48651.1"/>
    <property type="molecule type" value="Genomic_DNA"/>
</dbReference>
<organism evidence="2 3">
    <name type="scientific">Liparis tanakae</name>
    <name type="common">Tanaka's snailfish</name>
    <dbReference type="NCBI Taxonomy" id="230148"/>
    <lineage>
        <taxon>Eukaryota</taxon>
        <taxon>Metazoa</taxon>
        <taxon>Chordata</taxon>
        <taxon>Craniata</taxon>
        <taxon>Vertebrata</taxon>
        <taxon>Euteleostomi</taxon>
        <taxon>Actinopterygii</taxon>
        <taxon>Neopterygii</taxon>
        <taxon>Teleostei</taxon>
        <taxon>Neoteleostei</taxon>
        <taxon>Acanthomorphata</taxon>
        <taxon>Eupercaria</taxon>
        <taxon>Perciformes</taxon>
        <taxon>Cottioidei</taxon>
        <taxon>Cottales</taxon>
        <taxon>Liparidae</taxon>
        <taxon>Liparis</taxon>
    </lineage>
</organism>
<gene>
    <name evidence="2" type="ORF">EYF80_041144</name>
</gene>
<feature type="region of interest" description="Disordered" evidence="1">
    <location>
        <begin position="50"/>
        <end position="92"/>
    </location>
</feature>
<evidence type="ECO:0000313" key="2">
    <source>
        <dbReference type="EMBL" id="TNN48651.1"/>
    </source>
</evidence>
<proteinExistence type="predicted"/>
<keyword evidence="3" id="KW-1185">Reference proteome</keyword>
<protein>
    <submittedName>
        <fullName evidence="2">Uncharacterized protein</fullName>
    </submittedName>
</protein>
<feature type="compositionally biased region" description="Polar residues" evidence="1">
    <location>
        <begin position="50"/>
        <end position="59"/>
    </location>
</feature>
<name>A0A4Z2G5X4_9TELE</name>